<keyword evidence="1" id="KW-0378">Hydrolase</keyword>
<dbReference type="Proteomes" id="UP001223743">
    <property type="component" value="Unassembled WGS sequence"/>
</dbReference>
<feature type="domain" description="Isochorismatase-like" evidence="2">
    <location>
        <begin position="25"/>
        <end position="186"/>
    </location>
</feature>
<proteinExistence type="predicted"/>
<protein>
    <submittedName>
        <fullName evidence="3">Nicotinamidase-related amidase</fullName>
    </submittedName>
</protein>
<dbReference type="InterPro" id="IPR000868">
    <property type="entry name" value="Isochorismatase-like_dom"/>
</dbReference>
<evidence type="ECO:0000313" key="4">
    <source>
        <dbReference type="Proteomes" id="UP001223743"/>
    </source>
</evidence>
<dbReference type="SUPFAM" id="SSF52499">
    <property type="entry name" value="Isochorismatase-like hydrolases"/>
    <property type="match status" value="1"/>
</dbReference>
<dbReference type="InterPro" id="IPR036380">
    <property type="entry name" value="Isochorismatase-like_sf"/>
</dbReference>
<dbReference type="CDD" id="cd00431">
    <property type="entry name" value="cysteine_hydrolases"/>
    <property type="match status" value="1"/>
</dbReference>
<evidence type="ECO:0000259" key="2">
    <source>
        <dbReference type="Pfam" id="PF00857"/>
    </source>
</evidence>
<dbReference type="EMBL" id="JAUSWJ010000001">
    <property type="protein sequence ID" value="MDQ0518417.1"/>
    <property type="molecule type" value="Genomic_DNA"/>
</dbReference>
<dbReference type="Gene3D" id="3.40.50.850">
    <property type="entry name" value="Isochorismatase-like"/>
    <property type="match status" value="1"/>
</dbReference>
<dbReference type="RefSeq" id="WP_266283947.1">
    <property type="nucleotide sequence ID" value="NZ_JAPKNF010000004.1"/>
</dbReference>
<sequence>MSRFNPVASRPYAWPYTGGWSMAETALFLIDFQGEAVAETGAEGVVAALAPLLERWRAASGFVLHGRRGFDPLVGLPRVAAIRNAARPLDRILPRGSEGWDIVAPLAPHPGEPVIDHAGDNAFIGTDLGFLIEQRGIANLVVAGLRTEGAVHATMRAANDLGLECILLEDGTATDLAGGHETIMNITRFGSGLFGTTATIAAVEATLGPA</sequence>
<dbReference type="Pfam" id="PF00857">
    <property type="entry name" value="Isochorismatase"/>
    <property type="match status" value="1"/>
</dbReference>
<dbReference type="PANTHER" id="PTHR43540">
    <property type="entry name" value="PEROXYUREIDOACRYLATE/UREIDOACRYLATE AMIDOHYDROLASE-RELATED"/>
    <property type="match status" value="1"/>
</dbReference>
<keyword evidence="4" id="KW-1185">Reference proteome</keyword>
<evidence type="ECO:0000313" key="3">
    <source>
        <dbReference type="EMBL" id="MDQ0518417.1"/>
    </source>
</evidence>
<name>A0ABU0MBX6_9HYPH</name>
<evidence type="ECO:0000256" key="1">
    <source>
        <dbReference type="ARBA" id="ARBA00022801"/>
    </source>
</evidence>
<comment type="caution">
    <text evidence="3">The sequence shown here is derived from an EMBL/GenBank/DDBJ whole genome shotgun (WGS) entry which is preliminary data.</text>
</comment>
<dbReference type="PANTHER" id="PTHR43540:SF9">
    <property type="entry name" value="FAMILY HYDROLASE, PUTATIVE (AFU_ORTHOLOGUE AFUA_2G08700)-RELATED"/>
    <property type="match status" value="1"/>
</dbReference>
<accession>A0ABU0MBX6</accession>
<reference evidence="3 4" key="1">
    <citation type="submission" date="2023-07" db="EMBL/GenBank/DDBJ databases">
        <title>Genomic Encyclopedia of Type Strains, Phase IV (KMG-IV): sequencing the most valuable type-strain genomes for metagenomic binning, comparative biology and taxonomic classification.</title>
        <authorList>
            <person name="Goeker M."/>
        </authorList>
    </citation>
    <scope>NUCLEOTIDE SEQUENCE [LARGE SCALE GENOMIC DNA]</scope>
    <source>
        <strain evidence="3 4">B1-1</strain>
    </source>
</reference>
<gene>
    <name evidence="3" type="ORF">QO015_004030</name>
</gene>
<organism evidence="3 4">
    <name type="scientific">Kaistia geumhonensis</name>
    <dbReference type="NCBI Taxonomy" id="410839"/>
    <lineage>
        <taxon>Bacteria</taxon>
        <taxon>Pseudomonadati</taxon>
        <taxon>Pseudomonadota</taxon>
        <taxon>Alphaproteobacteria</taxon>
        <taxon>Hyphomicrobiales</taxon>
        <taxon>Kaistiaceae</taxon>
        <taxon>Kaistia</taxon>
    </lineage>
</organism>
<dbReference type="InterPro" id="IPR050272">
    <property type="entry name" value="Isochorismatase-like_hydrls"/>
</dbReference>